<dbReference type="InterPro" id="IPR001841">
    <property type="entry name" value="Znf_RING"/>
</dbReference>
<dbReference type="GO" id="GO:0008270">
    <property type="term" value="F:zinc ion binding"/>
    <property type="evidence" value="ECO:0007669"/>
    <property type="project" value="UniProtKB-KW"/>
</dbReference>
<evidence type="ECO:0000313" key="7">
    <source>
        <dbReference type="EMBL" id="CAD9072201.1"/>
    </source>
</evidence>
<evidence type="ECO:0000256" key="3">
    <source>
        <dbReference type="ARBA" id="ARBA00022833"/>
    </source>
</evidence>
<gene>
    <name evidence="7" type="ORF">VBRA1451_LOCUS27284</name>
</gene>
<dbReference type="SUPFAM" id="SSF57903">
    <property type="entry name" value="FYVE/PHD zinc finger"/>
    <property type="match status" value="1"/>
</dbReference>
<feature type="domain" description="PHD-type" evidence="5">
    <location>
        <begin position="10"/>
        <end position="61"/>
    </location>
</feature>
<dbReference type="EMBL" id="HBGB01046418">
    <property type="protein sequence ID" value="CAD9072201.1"/>
    <property type="molecule type" value="Transcribed_RNA"/>
</dbReference>
<reference evidence="7" key="1">
    <citation type="submission" date="2021-01" db="EMBL/GenBank/DDBJ databases">
        <authorList>
            <person name="Corre E."/>
            <person name="Pelletier E."/>
            <person name="Niang G."/>
            <person name="Scheremetjew M."/>
            <person name="Finn R."/>
            <person name="Kale V."/>
            <person name="Holt S."/>
            <person name="Cochrane G."/>
            <person name="Meng A."/>
            <person name="Brown T."/>
            <person name="Cohen L."/>
        </authorList>
    </citation>
    <scope>NUCLEOTIDE SEQUENCE</scope>
    <source>
        <strain evidence="7">CCMP3346</strain>
    </source>
</reference>
<dbReference type="Pfam" id="PF00628">
    <property type="entry name" value="PHD"/>
    <property type="match status" value="1"/>
</dbReference>
<dbReference type="InterPro" id="IPR013083">
    <property type="entry name" value="Znf_RING/FYVE/PHD"/>
</dbReference>
<protein>
    <recommendedName>
        <fullName evidence="8">PHD-type domain-containing protein</fullName>
    </recommendedName>
</protein>
<evidence type="ECO:0000256" key="2">
    <source>
        <dbReference type="ARBA" id="ARBA00022771"/>
    </source>
</evidence>
<dbReference type="SMART" id="SM00184">
    <property type="entry name" value="RING"/>
    <property type="match status" value="1"/>
</dbReference>
<accession>A0A7S1KGZ1</accession>
<keyword evidence="1" id="KW-0479">Metal-binding</keyword>
<proteinExistence type="predicted"/>
<dbReference type="PROSITE" id="PS50089">
    <property type="entry name" value="ZF_RING_2"/>
    <property type="match status" value="1"/>
</dbReference>
<evidence type="ECO:0000256" key="1">
    <source>
        <dbReference type="ARBA" id="ARBA00022723"/>
    </source>
</evidence>
<evidence type="ECO:0008006" key="8">
    <source>
        <dbReference type="Google" id="ProtNLM"/>
    </source>
</evidence>
<dbReference type="PROSITE" id="PS50016">
    <property type="entry name" value="ZF_PHD_2"/>
    <property type="match status" value="1"/>
</dbReference>
<dbReference type="SMART" id="SM00249">
    <property type="entry name" value="PHD"/>
    <property type="match status" value="1"/>
</dbReference>
<dbReference type="PROSITE" id="PS01359">
    <property type="entry name" value="ZF_PHD_1"/>
    <property type="match status" value="1"/>
</dbReference>
<evidence type="ECO:0000256" key="4">
    <source>
        <dbReference type="PROSITE-ProRule" id="PRU00175"/>
    </source>
</evidence>
<dbReference type="InterPro" id="IPR001965">
    <property type="entry name" value="Znf_PHD"/>
</dbReference>
<evidence type="ECO:0000259" key="6">
    <source>
        <dbReference type="PROSITE" id="PS50089"/>
    </source>
</evidence>
<dbReference type="InterPro" id="IPR019787">
    <property type="entry name" value="Znf_PHD-finger"/>
</dbReference>
<dbReference type="InterPro" id="IPR011011">
    <property type="entry name" value="Znf_FYVE_PHD"/>
</dbReference>
<keyword evidence="2 4" id="KW-0863">Zinc-finger</keyword>
<keyword evidence="3" id="KW-0862">Zinc</keyword>
<name>A0A7S1KGZ1_9ALVE</name>
<organism evidence="7">
    <name type="scientific">Vitrella brassicaformis</name>
    <dbReference type="NCBI Taxonomy" id="1169539"/>
    <lineage>
        <taxon>Eukaryota</taxon>
        <taxon>Sar</taxon>
        <taxon>Alveolata</taxon>
        <taxon>Colpodellida</taxon>
        <taxon>Vitrellaceae</taxon>
        <taxon>Vitrella</taxon>
    </lineage>
</organism>
<dbReference type="InterPro" id="IPR019786">
    <property type="entry name" value="Zinc_finger_PHD-type_CS"/>
</dbReference>
<dbReference type="Gene3D" id="3.30.40.10">
    <property type="entry name" value="Zinc/RING finger domain, C3HC4 (zinc finger)"/>
    <property type="match status" value="1"/>
</dbReference>
<sequence length="166" mass="18503">MPFTLPVADSEHCGVCTDRRLRRMVTCSKCFHSFHRACVGIAANAPSSSTRTFVCPPCRDSRHTGILSCALGDVMHNVLEGMLEYEMENILNVWIDHGWLSLADLGDVHGRVQHCEKSSRNRASRITPDSCGATAAARMYLAPQLRILLFESLPQEGSDEREWAIE</sequence>
<dbReference type="AlphaFoldDB" id="A0A7S1KGZ1"/>
<feature type="domain" description="RING-type" evidence="6">
    <location>
        <begin position="13"/>
        <end position="59"/>
    </location>
</feature>
<evidence type="ECO:0000259" key="5">
    <source>
        <dbReference type="PROSITE" id="PS50016"/>
    </source>
</evidence>
<dbReference type="CDD" id="cd15489">
    <property type="entry name" value="PHD_SF"/>
    <property type="match status" value="1"/>
</dbReference>